<dbReference type="EMBL" id="JAVIZN010000003">
    <property type="protein sequence ID" value="MDR6208156.1"/>
    <property type="molecule type" value="Genomic_DNA"/>
</dbReference>
<evidence type="ECO:0000313" key="1">
    <source>
        <dbReference type="EMBL" id="MDR6208156.1"/>
    </source>
</evidence>
<proteinExistence type="predicted"/>
<comment type="caution">
    <text evidence="1">The sequence shown here is derived from an EMBL/GenBank/DDBJ whole genome shotgun (WGS) entry which is preliminary data.</text>
</comment>
<dbReference type="Proteomes" id="UP001245184">
    <property type="component" value="Unassembled WGS sequence"/>
</dbReference>
<reference evidence="1 2" key="1">
    <citation type="submission" date="2023-08" db="EMBL/GenBank/DDBJ databases">
        <title>Genome sequencing of plant associated microbes to promote plant fitness in Sorghum bicolor and Oryza sativa.</title>
        <authorList>
            <person name="Coleman-Derr D."/>
        </authorList>
    </citation>
    <scope>NUCLEOTIDE SEQUENCE [LARGE SCALE GENOMIC DNA]</scope>
    <source>
        <strain evidence="1 2">SLBN-33</strain>
    </source>
</reference>
<name>A0ABD5CT89_9BURK</name>
<evidence type="ECO:0000313" key="2">
    <source>
        <dbReference type="Proteomes" id="UP001245184"/>
    </source>
</evidence>
<organism evidence="1 2">
    <name type="scientific">Paraburkholderia graminis</name>
    <dbReference type="NCBI Taxonomy" id="60548"/>
    <lineage>
        <taxon>Bacteria</taxon>
        <taxon>Pseudomonadati</taxon>
        <taxon>Pseudomonadota</taxon>
        <taxon>Betaproteobacteria</taxon>
        <taxon>Burkholderiales</taxon>
        <taxon>Burkholderiaceae</taxon>
        <taxon>Paraburkholderia</taxon>
    </lineage>
</organism>
<protein>
    <submittedName>
        <fullName evidence="1">Uncharacterized protein</fullName>
    </submittedName>
</protein>
<accession>A0ABD5CT89</accession>
<sequence>MTTILTDVERAAICRVAAGNKAFLDDARAAFHRAAPKHGIEACVELQFMSEVLAPVPDLLLRAKYRKAVLNRG</sequence>
<dbReference type="AlphaFoldDB" id="A0ABD5CT89"/>
<gene>
    <name evidence="1" type="ORF">QF025_006957</name>
</gene>
<dbReference type="RefSeq" id="WP_310035624.1">
    <property type="nucleotide sequence ID" value="NZ_JAVIZN010000003.1"/>
</dbReference>